<dbReference type="EMBL" id="SLWM01000006">
    <property type="protein sequence ID" value="TCO23096.1"/>
    <property type="molecule type" value="Genomic_DNA"/>
</dbReference>
<feature type="domain" description="N-acetyltransferase" evidence="1">
    <location>
        <begin position="169"/>
        <end position="311"/>
    </location>
</feature>
<proteinExistence type="predicted"/>
<evidence type="ECO:0000313" key="3">
    <source>
        <dbReference type="Proteomes" id="UP000295818"/>
    </source>
</evidence>
<sequence>MIPTPRELAGYTLERQHPLSRAWADDATRLDALAKQHEEVDILLATDRDIAAARVAKTAPGTPIESMLNYWVPVCDDLSAMVSMRFEGMDPTKPFVDASPMSRALRTEDLPALAAAATQYYAIHNPTYLRLWSAEPVGAFPGTGPDRRFLAAPIEQLLPRDVPPGLDVTPVRNVDHYDDARRAYDAVDHAHPAHVVQAHLQDREDLEESAEAGLLLDVTVDGAWAGYVSALADGEDTLGLPAYIVQEIILVPEYRGRGLGTHLSTLMAQALPDPSRILIGCIHADNTGAIQAATTAGRQDVGGWLQVPLTN</sequence>
<dbReference type="InterPro" id="IPR000182">
    <property type="entry name" value="GNAT_dom"/>
</dbReference>
<dbReference type="Proteomes" id="UP000295818">
    <property type="component" value="Unassembled WGS sequence"/>
</dbReference>
<evidence type="ECO:0000259" key="1">
    <source>
        <dbReference type="PROSITE" id="PS51186"/>
    </source>
</evidence>
<name>A0ABY2BLA2_9ACTN</name>
<protein>
    <submittedName>
        <fullName evidence="2">Acetyltransferase (GNAT) family protein</fullName>
    </submittedName>
</protein>
<organism evidence="2 3">
    <name type="scientific">Kribbella orskensis</name>
    <dbReference type="NCBI Taxonomy" id="2512216"/>
    <lineage>
        <taxon>Bacteria</taxon>
        <taxon>Bacillati</taxon>
        <taxon>Actinomycetota</taxon>
        <taxon>Actinomycetes</taxon>
        <taxon>Propionibacteriales</taxon>
        <taxon>Kribbellaceae</taxon>
        <taxon>Kribbella</taxon>
    </lineage>
</organism>
<reference evidence="2 3" key="1">
    <citation type="journal article" date="2015" name="Stand. Genomic Sci.">
        <title>Genomic Encyclopedia of Bacterial and Archaeal Type Strains, Phase III: the genomes of soil and plant-associated and newly described type strains.</title>
        <authorList>
            <person name="Whitman W.B."/>
            <person name="Woyke T."/>
            <person name="Klenk H.P."/>
            <person name="Zhou Y."/>
            <person name="Lilburn T.G."/>
            <person name="Beck B.J."/>
            <person name="De Vos P."/>
            <person name="Vandamme P."/>
            <person name="Eisen J.A."/>
            <person name="Garrity G."/>
            <person name="Hugenholtz P."/>
            <person name="Kyrpides N.C."/>
        </authorList>
    </citation>
    <scope>NUCLEOTIDE SEQUENCE [LARGE SCALE GENOMIC DNA]</scope>
    <source>
        <strain evidence="2 3">VKM Ac-2538</strain>
    </source>
</reference>
<dbReference type="PROSITE" id="PS51186">
    <property type="entry name" value="GNAT"/>
    <property type="match status" value="1"/>
</dbReference>
<accession>A0ABY2BLA2</accession>
<comment type="caution">
    <text evidence="2">The sequence shown here is derived from an EMBL/GenBank/DDBJ whole genome shotgun (WGS) entry which is preliminary data.</text>
</comment>
<keyword evidence="3" id="KW-1185">Reference proteome</keyword>
<dbReference type="Pfam" id="PF00583">
    <property type="entry name" value="Acetyltransf_1"/>
    <property type="match status" value="1"/>
</dbReference>
<dbReference type="Gene3D" id="3.40.630.30">
    <property type="match status" value="1"/>
</dbReference>
<dbReference type="RefSeq" id="WP_241998393.1">
    <property type="nucleotide sequence ID" value="NZ_SLWM01000006.1"/>
</dbReference>
<evidence type="ECO:0000313" key="2">
    <source>
        <dbReference type="EMBL" id="TCO23096.1"/>
    </source>
</evidence>
<dbReference type="SUPFAM" id="SSF55729">
    <property type="entry name" value="Acyl-CoA N-acyltransferases (Nat)"/>
    <property type="match status" value="1"/>
</dbReference>
<gene>
    <name evidence="2" type="ORF">EV644_106404</name>
</gene>
<dbReference type="InterPro" id="IPR016181">
    <property type="entry name" value="Acyl_CoA_acyltransferase"/>
</dbReference>